<dbReference type="EMBL" id="BSFK01000003">
    <property type="protein sequence ID" value="GLK74901.1"/>
    <property type="molecule type" value="Genomic_DNA"/>
</dbReference>
<organism evidence="1 2">
    <name type="scientific">Methylopila jiangsuensis</name>
    <dbReference type="NCBI Taxonomy" id="586230"/>
    <lineage>
        <taxon>Bacteria</taxon>
        <taxon>Pseudomonadati</taxon>
        <taxon>Pseudomonadota</taxon>
        <taxon>Alphaproteobacteria</taxon>
        <taxon>Hyphomicrobiales</taxon>
        <taxon>Methylopilaceae</taxon>
        <taxon>Methylopila</taxon>
    </lineage>
</organism>
<gene>
    <name evidence="1" type="ORF">GCM10008171_01540</name>
</gene>
<name>A0A9W6JEE2_9HYPH</name>
<dbReference type="Proteomes" id="UP001143364">
    <property type="component" value="Unassembled WGS sequence"/>
</dbReference>
<comment type="caution">
    <text evidence="1">The sequence shown here is derived from an EMBL/GenBank/DDBJ whole genome shotgun (WGS) entry which is preliminary data.</text>
</comment>
<dbReference type="RefSeq" id="WP_271202888.1">
    <property type="nucleotide sequence ID" value="NZ_BSFK01000003.1"/>
</dbReference>
<sequence length="122" mass="13384">MNRVDLVIIDLWSATAGVTPMRVIRDHRNPEMQRMLIPADVERPEGIGAAVRISAHIGWLELVEEAIAGHVNAASEIAEGAIIRSVADELGEIDLRWPSEALQEAWGYRLRLAGALKQARAA</sequence>
<reference evidence="1" key="1">
    <citation type="journal article" date="2014" name="Int. J. Syst. Evol. Microbiol.">
        <title>Complete genome sequence of Corynebacterium casei LMG S-19264T (=DSM 44701T), isolated from a smear-ripened cheese.</title>
        <authorList>
            <consortium name="US DOE Joint Genome Institute (JGI-PGF)"/>
            <person name="Walter F."/>
            <person name="Albersmeier A."/>
            <person name="Kalinowski J."/>
            <person name="Ruckert C."/>
        </authorList>
    </citation>
    <scope>NUCLEOTIDE SEQUENCE</scope>
    <source>
        <strain evidence="1">VKM B-2555</strain>
    </source>
</reference>
<dbReference type="AlphaFoldDB" id="A0A9W6JEE2"/>
<protein>
    <submittedName>
        <fullName evidence="1">Uncharacterized protein</fullName>
    </submittedName>
</protein>
<evidence type="ECO:0000313" key="2">
    <source>
        <dbReference type="Proteomes" id="UP001143364"/>
    </source>
</evidence>
<evidence type="ECO:0000313" key="1">
    <source>
        <dbReference type="EMBL" id="GLK74901.1"/>
    </source>
</evidence>
<proteinExistence type="predicted"/>
<accession>A0A9W6JEE2</accession>
<reference evidence="1" key="2">
    <citation type="submission" date="2023-01" db="EMBL/GenBank/DDBJ databases">
        <authorList>
            <person name="Sun Q."/>
            <person name="Evtushenko L."/>
        </authorList>
    </citation>
    <scope>NUCLEOTIDE SEQUENCE</scope>
    <source>
        <strain evidence="1">VKM B-2555</strain>
    </source>
</reference>
<keyword evidence="2" id="KW-1185">Reference proteome</keyword>